<comment type="caution">
    <text evidence="2">The sequence shown here is derived from an EMBL/GenBank/DDBJ whole genome shotgun (WGS) entry which is preliminary data.</text>
</comment>
<reference evidence="2" key="1">
    <citation type="submission" date="2021-05" db="EMBL/GenBank/DDBJ databases">
        <title>Comparative genomics of three Colletotrichum scovillei strains and genetic complementation revealed genes involved fungal growth and virulence on chili pepper.</title>
        <authorList>
            <person name="Hsieh D.-K."/>
            <person name="Chuang S.-C."/>
            <person name="Chen C.-Y."/>
            <person name="Chao Y.-T."/>
            <person name="Lu M.-Y.J."/>
            <person name="Lee M.-H."/>
            <person name="Shih M.-C."/>
        </authorList>
    </citation>
    <scope>NUCLEOTIDE SEQUENCE</scope>
    <source>
        <strain evidence="2">Coll-153</strain>
    </source>
</reference>
<proteinExistence type="predicted"/>
<evidence type="ECO:0000313" key="3">
    <source>
        <dbReference type="Proteomes" id="UP000699042"/>
    </source>
</evidence>
<dbReference type="EMBL" id="JAESDN010000002">
    <property type="protein sequence ID" value="KAG7055559.1"/>
    <property type="molecule type" value="Genomic_DNA"/>
</dbReference>
<dbReference type="AlphaFoldDB" id="A0A9P7RG61"/>
<evidence type="ECO:0000256" key="1">
    <source>
        <dbReference type="SAM" id="MobiDB-lite"/>
    </source>
</evidence>
<dbReference type="Proteomes" id="UP000699042">
    <property type="component" value="Unassembled WGS sequence"/>
</dbReference>
<feature type="compositionally biased region" description="Basic and acidic residues" evidence="1">
    <location>
        <begin position="88"/>
        <end position="101"/>
    </location>
</feature>
<protein>
    <submittedName>
        <fullName evidence="2">Uncharacterized protein</fullName>
    </submittedName>
</protein>
<feature type="region of interest" description="Disordered" evidence="1">
    <location>
        <begin position="76"/>
        <end position="123"/>
    </location>
</feature>
<feature type="compositionally biased region" description="Polar residues" evidence="1">
    <location>
        <begin position="76"/>
        <end position="87"/>
    </location>
</feature>
<name>A0A9P7RG61_9PEZI</name>
<sequence length="123" mass="13779">IFSDADSYFGHRVEKIVLLIRLDYLDCGRLPCLQAPSLEHCRQPVIYCNLGTPAAKSWWGRRSHHPMRSSGPACCSSHSAFSTSNEQEAGRTRRERIDKRRLPPCSGPTCRLGASHARSSHNC</sequence>
<feature type="non-terminal residue" evidence="2">
    <location>
        <position position="1"/>
    </location>
</feature>
<keyword evidence="3" id="KW-1185">Reference proteome</keyword>
<organism evidence="2 3">
    <name type="scientific">Colletotrichum scovillei</name>
    <dbReference type="NCBI Taxonomy" id="1209932"/>
    <lineage>
        <taxon>Eukaryota</taxon>
        <taxon>Fungi</taxon>
        <taxon>Dikarya</taxon>
        <taxon>Ascomycota</taxon>
        <taxon>Pezizomycotina</taxon>
        <taxon>Sordariomycetes</taxon>
        <taxon>Hypocreomycetidae</taxon>
        <taxon>Glomerellales</taxon>
        <taxon>Glomerellaceae</taxon>
        <taxon>Colletotrichum</taxon>
        <taxon>Colletotrichum acutatum species complex</taxon>
    </lineage>
</organism>
<evidence type="ECO:0000313" key="2">
    <source>
        <dbReference type="EMBL" id="KAG7055559.1"/>
    </source>
</evidence>
<accession>A0A9P7RG61</accession>
<gene>
    <name evidence="2" type="ORF">JMJ77_008014</name>
</gene>